<dbReference type="Pfam" id="PF13649">
    <property type="entry name" value="Methyltransf_25"/>
    <property type="match status" value="1"/>
</dbReference>
<evidence type="ECO:0000259" key="2">
    <source>
        <dbReference type="Pfam" id="PF13649"/>
    </source>
</evidence>
<dbReference type="PANTHER" id="PTHR43861">
    <property type="entry name" value="TRANS-ACONITATE 2-METHYLTRANSFERASE-RELATED"/>
    <property type="match status" value="1"/>
</dbReference>
<dbReference type="RefSeq" id="WP_151049374.1">
    <property type="nucleotide sequence ID" value="NZ_CP031700.1"/>
</dbReference>
<dbReference type="InterPro" id="IPR029063">
    <property type="entry name" value="SAM-dependent_MTases_sf"/>
</dbReference>
<dbReference type="Proteomes" id="UP000325713">
    <property type="component" value="Chromosome"/>
</dbReference>
<dbReference type="GO" id="GO:0032259">
    <property type="term" value="P:methylation"/>
    <property type="evidence" value="ECO:0007669"/>
    <property type="project" value="UniProtKB-KW"/>
</dbReference>
<dbReference type="KEGG" id="nzl:D0T92_01025"/>
<dbReference type="GO" id="GO:0008168">
    <property type="term" value="F:methyltransferase activity"/>
    <property type="evidence" value="ECO:0007669"/>
    <property type="project" value="UniProtKB-KW"/>
</dbReference>
<dbReference type="CDD" id="cd02440">
    <property type="entry name" value="AdoMet_MTases"/>
    <property type="match status" value="1"/>
</dbReference>
<accession>A0A5J6PR95</accession>
<evidence type="ECO:0000313" key="3">
    <source>
        <dbReference type="EMBL" id="QEY25258.1"/>
    </source>
</evidence>
<protein>
    <submittedName>
        <fullName evidence="3">Class I SAM-dependent methyltransferase</fullName>
    </submittedName>
</protein>
<keyword evidence="3" id="KW-0489">Methyltransferase</keyword>
<sequence>MSKWDERYQTEEYVFGTEPNEFIARIEPYLPSAGKALDLATGEGRNGIFLAQHGLDVEGVDMSAKGLEKAQSLADEKGVRFHTRLADITAMEWPSEYYEIVTSVFCHFAEPTRTQTMQKIVSTLKPGGLFAGVFYHPDQIGYGTGGPSDPAMLGTLTEMQQALSGLEWVIAEHEVREINEGIRHRGMSSFICLLGRKPDHQ</sequence>
<dbReference type="Gene3D" id="3.40.50.150">
    <property type="entry name" value="Vaccinia Virus protein VP39"/>
    <property type="match status" value="1"/>
</dbReference>
<evidence type="ECO:0000256" key="1">
    <source>
        <dbReference type="ARBA" id="ARBA00022679"/>
    </source>
</evidence>
<name>A0A5J6PR95_9NEIS</name>
<gene>
    <name evidence="3" type="ORF">D0T92_01025</name>
</gene>
<organism evidence="3 4">
    <name type="scientific">Neisseria zalophi</name>
    <dbReference type="NCBI Taxonomy" id="640030"/>
    <lineage>
        <taxon>Bacteria</taxon>
        <taxon>Pseudomonadati</taxon>
        <taxon>Pseudomonadota</taxon>
        <taxon>Betaproteobacteria</taxon>
        <taxon>Neisseriales</taxon>
        <taxon>Neisseriaceae</taxon>
        <taxon>Neisseria</taxon>
    </lineage>
</organism>
<dbReference type="AlphaFoldDB" id="A0A5J6PR95"/>
<proteinExistence type="predicted"/>
<reference evidence="3 4" key="1">
    <citation type="submission" date="2018-08" db="EMBL/GenBank/DDBJ databases">
        <title>Neisseria zalophi ATCC BAA-2455 complete genome.</title>
        <authorList>
            <person name="Veseli I.A."/>
            <person name="Buttler R."/>
            <person name="Mascarenhas dos Santos A.C."/>
            <person name="Pombert J.-F."/>
        </authorList>
    </citation>
    <scope>NUCLEOTIDE SEQUENCE [LARGE SCALE GENOMIC DNA]</scope>
    <source>
        <strain evidence="3 4">ATCC BAA-2455</strain>
    </source>
</reference>
<dbReference type="SUPFAM" id="SSF53335">
    <property type="entry name" value="S-adenosyl-L-methionine-dependent methyltransferases"/>
    <property type="match status" value="1"/>
</dbReference>
<dbReference type="PANTHER" id="PTHR43861:SF3">
    <property type="entry name" value="PUTATIVE (AFU_ORTHOLOGUE AFUA_2G14390)-RELATED"/>
    <property type="match status" value="1"/>
</dbReference>
<evidence type="ECO:0000313" key="4">
    <source>
        <dbReference type="Proteomes" id="UP000325713"/>
    </source>
</evidence>
<feature type="domain" description="Methyltransferase" evidence="2">
    <location>
        <begin position="37"/>
        <end position="128"/>
    </location>
</feature>
<dbReference type="InterPro" id="IPR041698">
    <property type="entry name" value="Methyltransf_25"/>
</dbReference>
<dbReference type="OrthoDB" id="9786503at2"/>
<dbReference type="EMBL" id="CP031700">
    <property type="protein sequence ID" value="QEY25258.1"/>
    <property type="molecule type" value="Genomic_DNA"/>
</dbReference>
<keyword evidence="4" id="KW-1185">Reference proteome</keyword>
<keyword evidence="1 3" id="KW-0808">Transferase</keyword>